<name>A0A2U1PRI2_ARTAN</name>
<dbReference type="EMBL" id="PKPP01000820">
    <property type="protein sequence ID" value="PWA88368.1"/>
    <property type="molecule type" value="Genomic_DNA"/>
</dbReference>
<evidence type="ECO:0000313" key="2">
    <source>
        <dbReference type="Proteomes" id="UP000245207"/>
    </source>
</evidence>
<reference evidence="1 2" key="1">
    <citation type="journal article" date="2018" name="Mol. Plant">
        <title>The genome of Artemisia annua provides insight into the evolution of Asteraceae family and artemisinin biosynthesis.</title>
        <authorList>
            <person name="Shen Q."/>
            <person name="Zhang L."/>
            <person name="Liao Z."/>
            <person name="Wang S."/>
            <person name="Yan T."/>
            <person name="Shi P."/>
            <person name="Liu M."/>
            <person name="Fu X."/>
            <person name="Pan Q."/>
            <person name="Wang Y."/>
            <person name="Lv Z."/>
            <person name="Lu X."/>
            <person name="Zhang F."/>
            <person name="Jiang W."/>
            <person name="Ma Y."/>
            <person name="Chen M."/>
            <person name="Hao X."/>
            <person name="Li L."/>
            <person name="Tang Y."/>
            <person name="Lv G."/>
            <person name="Zhou Y."/>
            <person name="Sun X."/>
            <person name="Brodelius P.E."/>
            <person name="Rose J.K.C."/>
            <person name="Tang K."/>
        </authorList>
    </citation>
    <scope>NUCLEOTIDE SEQUENCE [LARGE SCALE GENOMIC DNA]</scope>
    <source>
        <strain evidence="2">cv. Huhao1</strain>
        <tissue evidence="1">Leaf</tissue>
    </source>
</reference>
<dbReference type="AlphaFoldDB" id="A0A2U1PRI2"/>
<dbReference type="Proteomes" id="UP000245207">
    <property type="component" value="Unassembled WGS sequence"/>
</dbReference>
<keyword evidence="2" id="KW-1185">Reference proteome</keyword>
<gene>
    <name evidence="1" type="ORF">CTI12_AA121570</name>
</gene>
<organism evidence="1 2">
    <name type="scientific">Artemisia annua</name>
    <name type="common">Sweet wormwood</name>
    <dbReference type="NCBI Taxonomy" id="35608"/>
    <lineage>
        <taxon>Eukaryota</taxon>
        <taxon>Viridiplantae</taxon>
        <taxon>Streptophyta</taxon>
        <taxon>Embryophyta</taxon>
        <taxon>Tracheophyta</taxon>
        <taxon>Spermatophyta</taxon>
        <taxon>Magnoliopsida</taxon>
        <taxon>eudicotyledons</taxon>
        <taxon>Gunneridae</taxon>
        <taxon>Pentapetalae</taxon>
        <taxon>asterids</taxon>
        <taxon>campanulids</taxon>
        <taxon>Asterales</taxon>
        <taxon>Asteraceae</taxon>
        <taxon>Asteroideae</taxon>
        <taxon>Anthemideae</taxon>
        <taxon>Artemisiinae</taxon>
        <taxon>Artemisia</taxon>
    </lineage>
</organism>
<accession>A0A2U1PRI2</accession>
<sequence length="66" mass="7886">MKNNRARYQNNREIHYERRKEKKFPKESSTVYFFYDHVPTNGSTSESAGDVGSRDVKVRRYVVDKI</sequence>
<proteinExistence type="predicted"/>
<comment type="caution">
    <text evidence="1">The sequence shown here is derived from an EMBL/GenBank/DDBJ whole genome shotgun (WGS) entry which is preliminary data.</text>
</comment>
<protein>
    <submittedName>
        <fullName evidence="1">Uncharacterized protein</fullName>
    </submittedName>
</protein>
<evidence type="ECO:0000313" key="1">
    <source>
        <dbReference type="EMBL" id="PWA88368.1"/>
    </source>
</evidence>